<evidence type="ECO:0000256" key="1">
    <source>
        <dbReference type="SAM" id="MobiDB-lite"/>
    </source>
</evidence>
<dbReference type="PANTHER" id="PTHR11695">
    <property type="entry name" value="ALCOHOL DEHYDROGENASE RELATED"/>
    <property type="match status" value="1"/>
</dbReference>
<name>A0A0C3P6V2_PISTI</name>
<reference evidence="2 3" key="1">
    <citation type="submission" date="2014-04" db="EMBL/GenBank/DDBJ databases">
        <authorList>
            <consortium name="DOE Joint Genome Institute"/>
            <person name="Kuo A."/>
            <person name="Kohler A."/>
            <person name="Costa M.D."/>
            <person name="Nagy L.G."/>
            <person name="Floudas D."/>
            <person name="Copeland A."/>
            <person name="Barry K.W."/>
            <person name="Cichocki N."/>
            <person name="Veneault-Fourrey C."/>
            <person name="LaButti K."/>
            <person name="Lindquist E.A."/>
            <person name="Lipzen A."/>
            <person name="Lundell T."/>
            <person name="Morin E."/>
            <person name="Murat C."/>
            <person name="Sun H."/>
            <person name="Tunlid A."/>
            <person name="Henrissat B."/>
            <person name="Grigoriev I.V."/>
            <person name="Hibbett D.S."/>
            <person name="Martin F."/>
            <person name="Nordberg H.P."/>
            <person name="Cantor M.N."/>
            <person name="Hua S.X."/>
        </authorList>
    </citation>
    <scope>NUCLEOTIDE SEQUENCE [LARGE SCALE GENOMIC DNA]</scope>
    <source>
        <strain evidence="2 3">Marx 270</strain>
    </source>
</reference>
<protein>
    <submittedName>
        <fullName evidence="2">Uncharacterized protein</fullName>
    </submittedName>
</protein>
<dbReference type="EMBL" id="KN831978">
    <property type="protein sequence ID" value="KIO03114.1"/>
    <property type="molecule type" value="Genomic_DNA"/>
</dbReference>
<feature type="compositionally biased region" description="Polar residues" evidence="1">
    <location>
        <begin position="388"/>
        <end position="401"/>
    </location>
</feature>
<dbReference type="HOGENOM" id="CLU_296497_0_0_1"/>
<sequence>MPVKQTFFQKVLRRPSRRYATTTASGTTSPPPAERAQTGDNYHSTKQELVQIAQDLRIQATEHHRSKQVYQDHAVFSFLDEPVHRPRRASSDSSPKTTGGVGFNSVCRNSEGSTPDDLNEVFYTPTPSPASNSPPANRSPPQHQTPQHLSSTETPPFTPSNSPSSSTASLGSTLCDPPEPMHYSTSYPNKLSPPSVRMVPIGSPSPLRRKLPTQRKLTYTDEDWAKDVRWLVAPQVTSSSGKQKRKQNQRSGSRFIITDQSSRLMAMTTPSSDRYLYSSVPSQHPLSSKGSGHPKPKSPVARAVVGMTVLVEVEEPLDECNGSKAVSSTDLTSTRKRSQSLSHSPTPVRERPPPLPLPQSPKPRATRLTRQRSSSLPSLGVFPDMSAKRNSSFSGHSTPSYTHRRTASTTSSRPMSPLSHSTASTTKSPYTSAPSNALDALAAHVSMSDELDALPSSGTRGFTSLVLPRATPSTALETNYNSKPSTRGRRTSTVLGEAISIGLGLGDGVDLTRAGLAQTTMASVEVVRGIAGESTRADRKRSKNRTSVFGVGWFAGKDLEDKKGRAMQEDSETPLGFTSHRTPPAYVGGNAVLVQVWAVGLDGTDARLVGVPSPQIAVSELPGTPYGTKVAKALEKEKLRSPAVGYIPGRSFVGRVLEVGWEVREETVRRGDWVVGLTSVQKSGALAQFVLVDRHRIHRVPQPHIFRRTPYSTDNPASPPANGHVTVNGDAAAGRSASLRSGVDVLTVEELALLPLSGVPAYRAIRTFPQASGPVGPALRRGLAQSTLPPLMSPGGVFPADQSDMPAAHQMRDSRPRALVLRAHDGPGALAMQILVREGWCVWAHVPVPFALPGPALEVTGALRDEEKEKEFERRRAVLRRIEERLRGWGADEVLFVSVASFRSSSSVASEVLGGGMSMSSSTHSVHAIPRSSSSSSQSLSPSPFSSSSGSGLSPSLSSSLASSGHHQQSSTSSMPFPLPFLQPYSYTPLPLPSYDTEQGSVGALLAYLTRCYVRVDAVLDTVGGREVWEVGRALLALPVQEWEVVVDNHGPGTEQTRGEGHAQFTTLVGDAPARVVASAGDNFKAGVRALGIGGPKDYRQAKTLDLHDPFDALSCGGKGTYDSFSLPETKGKVRNVIKKKIKPRAVNYTWVSLALDIDWEGDDVCDSLREVLTLAVDYGVRPVADQVDFPSSLNASDKGKKKAAFIGGESVDDEAKVIPFENTPELFVPGGKLEYGGTVVSRIAG</sequence>
<dbReference type="SUPFAM" id="SSF50129">
    <property type="entry name" value="GroES-like"/>
    <property type="match status" value="1"/>
</dbReference>
<dbReference type="AlphaFoldDB" id="A0A0C3P6V2"/>
<keyword evidence="3" id="KW-1185">Reference proteome</keyword>
<feature type="region of interest" description="Disordered" evidence="1">
    <location>
        <begin position="1"/>
        <end position="42"/>
    </location>
</feature>
<feature type="compositionally biased region" description="Low complexity" evidence="1">
    <location>
        <begin position="932"/>
        <end position="974"/>
    </location>
</feature>
<organism evidence="2 3">
    <name type="scientific">Pisolithus tinctorius Marx 270</name>
    <dbReference type="NCBI Taxonomy" id="870435"/>
    <lineage>
        <taxon>Eukaryota</taxon>
        <taxon>Fungi</taxon>
        <taxon>Dikarya</taxon>
        <taxon>Basidiomycota</taxon>
        <taxon>Agaricomycotina</taxon>
        <taxon>Agaricomycetes</taxon>
        <taxon>Agaricomycetidae</taxon>
        <taxon>Boletales</taxon>
        <taxon>Sclerodermatineae</taxon>
        <taxon>Pisolithaceae</taxon>
        <taxon>Pisolithus</taxon>
    </lineage>
</organism>
<feature type="region of interest" description="Disordered" evidence="1">
    <location>
        <begin position="321"/>
        <end position="432"/>
    </location>
</feature>
<evidence type="ECO:0000313" key="2">
    <source>
        <dbReference type="EMBL" id="KIO03114.1"/>
    </source>
</evidence>
<proteinExistence type="predicted"/>
<dbReference type="PANTHER" id="PTHR11695:SF294">
    <property type="entry name" value="RETICULON-4-INTERACTING PROTEIN 1, MITOCHONDRIAL"/>
    <property type="match status" value="1"/>
</dbReference>
<dbReference type="InParanoid" id="A0A0C3P6V2"/>
<gene>
    <name evidence="2" type="ORF">M404DRAFT_1001730</name>
</gene>
<feature type="region of interest" description="Disordered" evidence="1">
    <location>
        <begin position="236"/>
        <end position="261"/>
    </location>
</feature>
<dbReference type="Proteomes" id="UP000054217">
    <property type="component" value="Unassembled WGS sequence"/>
</dbReference>
<feature type="region of interest" description="Disordered" evidence="1">
    <location>
        <begin position="275"/>
        <end position="299"/>
    </location>
</feature>
<feature type="region of interest" description="Disordered" evidence="1">
    <location>
        <begin position="85"/>
        <end position="214"/>
    </location>
</feature>
<dbReference type="STRING" id="870435.A0A0C3P6V2"/>
<feature type="compositionally biased region" description="Low complexity" evidence="1">
    <location>
        <begin position="129"/>
        <end position="141"/>
    </location>
</feature>
<reference evidence="3" key="2">
    <citation type="submission" date="2015-01" db="EMBL/GenBank/DDBJ databases">
        <title>Evolutionary Origins and Diversification of the Mycorrhizal Mutualists.</title>
        <authorList>
            <consortium name="DOE Joint Genome Institute"/>
            <consortium name="Mycorrhizal Genomics Consortium"/>
            <person name="Kohler A."/>
            <person name="Kuo A."/>
            <person name="Nagy L.G."/>
            <person name="Floudas D."/>
            <person name="Copeland A."/>
            <person name="Barry K.W."/>
            <person name="Cichocki N."/>
            <person name="Veneault-Fourrey C."/>
            <person name="LaButti K."/>
            <person name="Lindquist E.A."/>
            <person name="Lipzen A."/>
            <person name="Lundell T."/>
            <person name="Morin E."/>
            <person name="Murat C."/>
            <person name="Riley R."/>
            <person name="Ohm R."/>
            <person name="Sun H."/>
            <person name="Tunlid A."/>
            <person name="Henrissat B."/>
            <person name="Grigoriev I.V."/>
            <person name="Hibbett D.S."/>
            <person name="Martin F."/>
        </authorList>
    </citation>
    <scope>NUCLEOTIDE SEQUENCE [LARGE SCALE GENOMIC DNA]</scope>
    <source>
        <strain evidence="3">Marx 270</strain>
    </source>
</reference>
<evidence type="ECO:0000313" key="3">
    <source>
        <dbReference type="Proteomes" id="UP000054217"/>
    </source>
</evidence>
<dbReference type="Gene3D" id="3.90.180.10">
    <property type="entry name" value="Medium-chain alcohol dehydrogenases, catalytic domain"/>
    <property type="match status" value="1"/>
</dbReference>
<dbReference type="GO" id="GO:0005739">
    <property type="term" value="C:mitochondrion"/>
    <property type="evidence" value="ECO:0007669"/>
    <property type="project" value="TreeGrafter"/>
</dbReference>
<accession>A0A0C3P6V2</accession>
<dbReference type="OrthoDB" id="201656at2759"/>
<feature type="compositionally biased region" description="Low complexity" evidence="1">
    <location>
        <begin position="150"/>
        <end position="173"/>
    </location>
</feature>
<dbReference type="InterPro" id="IPR011032">
    <property type="entry name" value="GroES-like_sf"/>
</dbReference>
<feature type="compositionally biased region" description="Polar residues" evidence="1">
    <location>
        <begin position="418"/>
        <end position="432"/>
    </location>
</feature>
<feature type="region of interest" description="Disordered" evidence="1">
    <location>
        <begin position="923"/>
        <end position="974"/>
    </location>
</feature>
<dbReference type="InterPro" id="IPR050700">
    <property type="entry name" value="YIM1/Zinc_Alcohol_DH_Fams"/>
</dbReference>